<dbReference type="Pfam" id="PF07501">
    <property type="entry name" value="G5"/>
    <property type="match status" value="1"/>
</dbReference>
<evidence type="ECO:0000313" key="7">
    <source>
        <dbReference type="Proteomes" id="UP000276526"/>
    </source>
</evidence>
<dbReference type="Pfam" id="PF06737">
    <property type="entry name" value="Transglycosylas"/>
    <property type="match status" value="1"/>
</dbReference>
<dbReference type="Gene3D" id="2.20.230.10">
    <property type="entry name" value="Resuscitation-promoting factor rpfb"/>
    <property type="match status" value="1"/>
</dbReference>
<dbReference type="InterPro" id="IPR011098">
    <property type="entry name" value="G5_dom"/>
</dbReference>
<accession>A0A3R8RCU7</accession>
<dbReference type="RefSeq" id="WP_125173681.1">
    <property type="nucleotide sequence ID" value="NZ_JAPJOD010000138.1"/>
</dbReference>
<keyword evidence="4" id="KW-1133">Transmembrane helix</keyword>
<keyword evidence="4" id="KW-0472">Membrane</keyword>
<dbReference type="InterPro" id="IPR010618">
    <property type="entry name" value="RPF"/>
</dbReference>
<keyword evidence="2" id="KW-0732">Signal</keyword>
<evidence type="ECO:0000256" key="1">
    <source>
        <dbReference type="ARBA" id="ARBA00010830"/>
    </source>
</evidence>
<dbReference type="SUPFAM" id="SSF53955">
    <property type="entry name" value="Lysozyme-like"/>
    <property type="match status" value="1"/>
</dbReference>
<name>A0A3R8RCU7_9CORY</name>
<gene>
    <name evidence="6" type="ORF">CXF48_10380</name>
</gene>
<dbReference type="InterPro" id="IPR023346">
    <property type="entry name" value="Lysozyme-like_dom_sf"/>
</dbReference>
<organism evidence="6 7">
    <name type="scientific">Corynebacterium bovis</name>
    <dbReference type="NCBI Taxonomy" id="36808"/>
    <lineage>
        <taxon>Bacteria</taxon>
        <taxon>Bacillati</taxon>
        <taxon>Actinomycetota</taxon>
        <taxon>Actinomycetes</taxon>
        <taxon>Mycobacteriales</taxon>
        <taxon>Corynebacteriaceae</taxon>
        <taxon>Corynebacterium</taxon>
    </lineage>
</organism>
<proteinExistence type="inferred from homology"/>
<dbReference type="Pfam" id="PF03990">
    <property type="entry name" value="DUF348"/>
    <property type="match status" value="3"/>
</dbReference>
<keyword evidence="3" id="KW-0378">Hydrolase</keyword>
<feature type="domain" description="G5" evidence="5">
    <location>
        <begin position="210"/>
        <end position="290"/>
    </location>
</feature>
<keyword evidence="4" id="KW-0812">Transmembrane</keyword>
<dbReference type="CDD" id="cd13925">
    <property type="entry name" value="RPF"/>
    <property type="match status" value="1"/>
</dbReference>
<dbReference type="AlphaFoldDB" id="A0A3R8RCU7"/>
<sequence>MSPKKKSHLHRINTTTSVPLRVATGGMLATLVVGGVVVANNQKDVTLDVNGRVTRASTMSGDVRKVLEDAGVQVGDRDVVTPGLGESVGDNGTITVRSTRQVSLTVDGQSTQVDTTAMTVDDLLRQLGYEGSGRIMSSSGSAAIPVDGMNLDISSLKHFTLSDGGKDAVLSMAARTVGDVLRMRGADLGPDDVVTPSADTPVTDDMHIDVQRVTTEQVQEDREVAPSERVVEDPELASGEEQVVEAGAPGKEQVTYEVKKENGREVGRREVGVRPVDAPADRVVKRGTKAAAVTATTTTGGGNTGAAAPAVADGGVWDSIAQCESGGNWAINTGNGFNGGLQFTPSTWAAFGGTAYAPQAYMATREQQIAVAEKVQAAQGWGAWPACTSKLGIR</sequence>
<comment type="caution">
    <text evidence="6">The sequence shown here is derived from an EMBL/GenBank/DDBJ whole genome shotgun (WGS) entry which is preliminary data.</text>
</comment>
<evidence type="ECO:0000259" key="5">
    <source>
        <dbReference type="PROSITE" id="PS51109"/>
    </source>
</evidence>
<evidence type="ECO:0000256" key="2">
    <source>
        <dbReference type="ARBA" id="ARBA00022729"/>
    </source>
</evidence>
<dbReference type="Proteomes" id="UP000276526">
    <property type="component" value="Unassembled WGS sequence"/>
</dbReference>
<evidence type="ECO:0000313" key="6">
    <source>
        <dbReference type="EMBL" id="RRO85591.1"/>
    </source>
</evidence>
<dbReference type="PROSITE" id="PS51109">
    <property type="entry name" value="G5"/>
    <property type="match status" value="1"/>
</dbReference>
<dbReference type="GO" id="GO:0016787">
    <property type="term" value="F:hydrolase activity"/>
    <property type="evidence" value="ECO:0007669"/>
    <property type="project" value="UniProtKB-KW"/>
</dbReference>
<dbReference type="EMBL" id="PQNK01000021">
    <property type="protein sequence ID" value="RRO85591.1"/>
    <property type="molecule type" value="Genomic_DNA"/>
</dbReference>
<feature type="transmembrane region" description="Helical" evidence="4">
    <location>
        <begin position="20"/>
        <end position="39"/>
    </location>
</feature>
<evidence type="ECO:0000256" key="3">
    <source>
        <dbReference type="ARBA" id="ARBA00022801"/>
    </source>
</evidence>
<dbReference type="Gene3D" id="1.10.530.10">
    <property type="match status" value="1"/>
</dbReference>
<evidence type="ECO:0000256" key="4">
    <source>
        <dbReference type="SAM" id="Phobius"/>
    </source>
</evidence>
<dbReference type="SMART" id="SM01208">
    <property type="entry name" value="G5"/>
    <property type="match status" value="1"/>
</dbReference>
<dbReference type="InterPro" id="IPR007137">
    <property type="entry name" value="DUF348"/>
</dbReference>
<comment type="similarity">
    <text evidence="1">Belongs to the transglycosylase family. Rpf subfamily.</text>
</comment>
<protein>
    <submittedName>
        <fullName evidence="6">Resuscitation-promoting factor</fullName>
    </submittedName>
</protein>
<reference evidence="6 7" key="1">
    <citation type="submission" date="2018-01" db="EMBL/GenBank/DDBJ databases">
        <title>Twenty Corynebacterium bovis Genomes.</title>
        <authorList>
            <person name="Gulvik C.A."/>
        </authorList>
    </citation>
    <scope>NUCLEOTIDE SEQUENCE [LARGE SCALE GENOMIC DNA]</scope>
    <source>
        <strain evidence="6 7">F6900</strain>
    </source>
</reference>